<dbReference type="Proteomes" id="UP001141552">
    <property type="component" value="Unassembled WGS sequence"/>
</dbReference>
<comment type="similarity">
    <text evidence="1">Belongs to the HEBP family.</text>
</comment>
<dbReference type="Pfam" id="PF04832">
    <property type="entry name" value="SOUL"/>
    <property type="match status" value="2"/>
</dbReference>
<dbReference type="EMBL" id="JAKUCV010000543">
    <property type="protein sequence ID" value="KAJ4849610.1"/>
    <property type="molecule type" value="Genomic_DNA"/>
</dbReference>
<dbReference type="AlphaFoldDB" id="A0A9Q0GGE6"/>
<dbReference type="OrthoDB" id="6424451at2759"/>
<feature type="region of interest" description="Disordered" evidence="2">
    <location>
        <begin position="1"/>
        <end position="26"/>
    </location>
</feature>
<dbReference type="InterPro" id="IPR006917">
    <property type="entry name" value="SOUL_heme-bd"/>
</dbReference>
<dbReference type="InterPro" id="IPR011256">
    <property type="entry name" value="Reg_factor_effector_dom_sf"/>
</dbReference>
<evidence type="ECO:0000256" key="1">
    <source>
        <dbReference type="ARBA" id="ARBA00009817"/>
    </source>
</evidence>
<dbReference type="SUPFAM" id="SSF55136">
    <property type="entry name" value="Probable bacterial effector-binding domain"/>
    <property type="match status" value="2"/>
</dbReference>
<reference evidence="3" key="1">
    <citation type="submission" date="2022-02" db="EMBL/GenBank/DDBJ databases">
        <authorList>
            <person name="Henning P.M."/>
            <person name="McCubbin A.G."/>
            <person name="Shore J.S."/>
        </authorList>
    </citation>
    <scope>NUCLEOTIDE SEQUENCE</scope>
    <source>
        <strain evidence="3">F60SS</strain>
        <tissue evidence="3">Leaves</tissue>
    </source>
</reference>
<comment type="caution">
    <text evidence="3">The sequence shown here is derived from an EMBL/GenBank/DDBJ whole genome shotgun (WGS) entry which is preliminary data.</text>
</comment>
<evidence type="ECO:0000256" key="2">
    <source>
        <dbReference type="SAM" id="MobiDB-lite"/>
    </source>
</evidence>
<proteinExistence type="inferred from homology"/>
<evidence type="ECO:0008006" key="5">
    <source>
        <dbReference type="Google" id="ProtNLM"/>
    </source>
</evidence>
<gene>
    <name evidence="3" type="ORF">Tsubulata_020966</name>
</gene>
<reference evidence="3" key="2">
    <citation type="journal article" date="2023" name="Plants (Basel)">
        <title>Annotation of the Turnera subulata (Passifloraceae) Draft Genome Reveals the S-Locus Evolved after the Divergence of Turneroideae from Passifloroideae in a Stepwise Manner.</title>
        <authorList>
            <person name="Henning P.M."/>
            <person name="Roalson E.H."/>
            <person name="Mir W."/>
            <person name="McCubbin A.G."/>
            <person name="Shore J.S."/>
        </authorList>
    </citation>
    <scope>NUCLEOTIDE SEQUENCE</scope>
    <source>
        <strain evidence="3">F60SS</strain>
    </source>
</reference>
<organism evidence="3 4">
    <name type="scientific">Turnera subulata</name>
    <dbReference type="NCBI Taxonomy" id="218843"/>
    <lineage>
        <taxon>Eukaryota</taxon>
        <taxon>Viridiplantae</taxon>
        <taxon>Streptophyta</taxon>
        <taxon>Embryophyta</taxon>
        <taxon>Tracheophyta</taxon>
        <taxon>Spermatophyta</taxon>
        <taxon>Magnoliopsida</taxon>
        <taxon>eudicotyledons</taxon>
        <taxon>Gunneridae</taxon>
        <taxon>Pentapetalae</taxon>
        <taxon>rosids</taxon>
        <taxon>fabids</taxon>
        <taxon>Malpighiales</taxon>
        <taxon>Passifloraceae</taxon>
        <taxon>Turnera</taxon>
    </lineage>
</organism>
<evidence type="ECO:0000313" key="4">
    <source>
        <dbReference type="Proteomes" id="UP001141552"/>
    </source>
</evidence>
<evidence type="ECO:0000313" key="3">
    <source>
        <dbReference type="EMBL" id="KAJ4849610.1"/>
    </source>
</evidence>
<protein>
    <recommendedName>
        <fullName evidence="5">Heme-binding-like protein</fullName>
    </recommendedName>
</protein>
<keyword evidence="4" id="KW-1185">Reference proteome</keyword>
<sequence length="311" mass="35342">MTLCKTAHTLQIRSTPPPPPLRPRPIPSYSTAKATVKIKSMATERTVAVSSPSPRTTTWSSGFDTRVSLVLALASQASSQSQRLLFDLANETAKYVFPKRFEPRNLEEALMTVPDLETIKFKVLRRGDQYEIREVEPYFVAETVMPGKTGFDFYGASQSFNILAEYLFGKNTEVEKMEMTTPVLTSKTQSDGEKMEMTTPVITNKMEDQDKWKMSFVMPSKYGPNLPLPKDRSVRIKEVPRQVVAVTAFPGFVTDDEVKQRDLKLRDALENDVQFRVKEGASVEVAQYNPPFTLPFKRRNEIALEVERREE</sequence>
<dbReference type="PANTHER" id="PTHR11220">
    <property type="entry name" value="HEME-BINDING PROTEIN-RELATED"/>
    <property type="match status" value="1"/>
</dbReference>
<name>A0A9Q0GGE6_9ROSI</name>
<dbReference type="Gene3D" id="3.20.80.10">
    <property type="entry name" value="Regulatory factor, effector binding domain"/>
    <property type="match status" value="2"/>
</dbReference>
<accession>A0A9Q0GGE6</accession>
<dbReference type="PANTHER" id="PTHR11220:SF54">
    <property type="entry name" value="OS02G0533200 PROTEIN"/>
    <property type="match status" value="1"/>
</dbReference>
<feature type="compositionally biased region" description="Pro residues" evidence="2">
    <location>
        <begin position="15"/>
        <end position="26"/>
    </location>
</feature>